<protein>
    <submittedName>
        <fullName evidence="2">Uncharacterized protein</fullName>
    </submittedName>
</protein>
<keyword evidence="1" id="KW-1133">Transmembrane helix</keyword>
<keyword evidence="1" id="KW-0472">Membrane</keyword>
<evidence type="ECO:0000256" key="1">
    <source>
        <dbReference type="SAM" id="Phobius"/>
    </source>
</evidence>
<dbReference type="EMBL" id="JAHRIP010036889">
    <property type="protein sequence ID" value="MEQ2294031.1"/>
    <property type="molecule type" value="Genomic_DNA"/>
</dbReference>
<keyword evidence="3" id="KW-1185">Reference proteome</keyword>
<evidence type="ECO:0000313" key="3">
    <source>
        <dbReference type="Proteomes" id="UP001469553"/>
    </source>
</evidence>
<keyword evidence="1" id="KW-0812">Transmembrane</keyword>
<reference evidence="2 3" key="1">
    <citation type="submission" date="2021-06" db="EMBL/GenBank/DDBJ databases">
        <authorList>
            <person name="Palmer J.M."/>
        </authorList>
    </citation>
    <scope>NUCLEOTIDE SEQUENCE [LARGE SCALE GENOMIC DNA]</scope>
    <source>
        <strain evidence="2 3">AS_MEX2019</strain>
        <tissue evidence="2">Muscle</tissue>
    </source>
</reference>
<evidence type="ECO:0000313" key="2">
    <source>
        <dbReference type="EMBL" id="MEQ2294031.1"/>
    </source>
</evidence>
<comment type="caution">
    <text evidence="2">The sequence shown here is derived from an EMBL/GenBank/DDBJ whole genome shotgun (WGS) entry which is preliminary data.</text>
</comment>
<gene>
    <name evidence="2" type="ORF">AMECASPLE_039630</name>
</gene>
<accession>A0ABV0YKM6</accession>
<feature type="transmembrane region" description="Helical" evidence="1">
    <location>
        <begin position="16"/>
        <end position="34"/>
    </location>
</feature>
<organism evidence="2 3">
    <name type="scientific">Ameca splendens</name>
    <dbReference type="NCBI Taxonomy" id="208324"/>
    <lineage>
        <taxon>Eukaryota</taxon>
        <taxon>Metazoa</taxon>
        <taxon>Chordata</taxon>
        <taxon>Craniata</taxon>
        <taxon>Vertebrata</taxon>
        <taxon>Euteleostomi</taxon>
        <taxon>Actinopterygii</taxon>
        <taxon>Neopterygii</taxon>
        <taxon>Teleostei</taxon>
        <taxon>Neoteleostei</taxon>
        <taxon>Acanthomorphata</taxon>
        <taxon>Ovalentaria</taxon>
        <taxon>Atherinomorphae</taxon>
        <taxon>Cyprinodontiformes</taxon>
        <taxon>Goodeidae</taxon>
        <taxon>Ameca</taxon>
    </lineage>
</organism>
<sequence>MSCGDRFSFHLDQLQLLWLGTSTIFMVLLPLFFLQKLLQISETKTERKEGRGTGLIVHDMKPQMQSYPYQCTSVTACKAGSANAGLSPECIRNEVMSAHI</sequence>
<dbReference type="Proteomes" id="UP001469553">
    <property type="component" value="Unassembled WGS sequence"/>
</dbReference>
<proteinExistence type="predicted"/>
<name>A0ABV0YKM6_9TELE</name>